<reference evidence="4" key="1">
    <citation type="journal article" date="2019" name="Int. J. Syst. Evol. Microbiol.">
        <title>The Global Catalogue of Microorganisms (GCM) 10K type strain sequencing project: providing services to taxonomists for standard genome sequencing and annotation.</title>
        <authorList>
            <consortium name="The Broad Institute Genomics Platform"/>
            <consortium name="The Broad Institute Genome Sequencing Center for Infectious Disease"/>
            <person name="Wu L."/>
            <person name="Ma J."/>
        </authorList>
    </citation>
    <scope>NUCLEOTIDE SEQUENCE [LARGE SCALE GENOMIC DNA]</scope>
    <source>
        <strain evidence="4">KACC 12822</strain>
    </source>
</reference>
<accession>A0ABW0JUP9</accession>
<dbReference type="RefSeq" id="WP_377339006.1">
    <property type="nucleotide sequence ID" value="NZ_JALBWS010000014.1"/>
</dbReference>
<dbReference type="InterPro" id="IPR001447">
    <property type="entry name" value="Arylamine_N-AcTrfase"/>
</dbReference>
<gene>
    <name evidence="3" type="ORF">ACFPK0_05755</name>
</gene>
<sequence>MCPTTTATRVHPPIDLDAYLRRIDYRATVAPDLPTLRGLVAAHAATIPFENLTPWLGLPVDLELSAIERKVLHDGRGGYCFEQNLLLQAALRAIGFEVSALIARVLWRQTDDTMTAQTHMLLRVDLDGETRLVDVGFGSQTLTGALRLQADIEQPTPLEPFRLVRMDSDWCMQSRVHGVWRPLYRFDLHTPYPIDLVVANHYVSTYPGSRFTTHLVAARIEGDRRLTLLDREFTVRRLGHEPEHHSLRDGGEVRRVLEERFGLRLPEHADLGRRLGELPG</sequence>
<evidence type="ECO:0000313" key="4">
    <source>
        <dbReference type="Proteomes" id="UP001596018"/>
    </source>
</evidence>
<dbReference type="Proteomes" id="UP001596018">
    <property type="component" value="Unassembled WGS sequence"/>
</dbReference>
<comment type="similarity">
    <text evidence="1 2">Belongs to the arylamine N-acetyltransferase family.</text>
</comment>
<dbReference type="InterPro" id="IPR038765">
    <property type="entry name" value="Papain-like_cys_pep_sf"/>
</dbReference>
<dbReference type="PANTHER" id="PTHR11786:SF0">
    <property type="entry name" value="ARYLAMINE N-ACETYLTRANSFERASE 4-RELATED"/>
    <property type="match status" value="1"/>
</dbReference>
<dbReference type="Gene3D" id="2.40.128.150">
    <property type="entry name" value="Cysteine proteinases"/>
    <property type="match status" value="1"/>
</dbReference>
<dbReference type="SUPFAM" id="SSF54001">
    <property type="entry name" value="Cysteine proteinases"/>
    <property type="match status" value="1"/>
</dbReference>
<dbReference type="Gene3D" id="3.30.2140.10">
    <property type="entry name" value="Arylamine N-acetyltransferase"/>
    <property type="match status" value="1"/>
</dbReference>
<dbReference type="EMBL" id="JBHSMM010000001">
    <property type="protein sequence ID" value="MFC5439516.1"/>
    <property type="molecule type" value="Genomic_DNA"/>
</dbReference>
<evidence type="ECO:0000256" key="1">
    <source>
        <dbReference type="ARBA" id="ARBA00006547"/>
    </source>
</evidence>
<organism evidence="3 4">
    <name type="scientific">Rhodanobacter ginsenosidimutans</name>
    <dbReference type="NCBI Taxonomy" id="490571"/>
    <lineage>
        <taxon>Bacteria</taxon>
        <taxon>Pseudomonadati</taxon>
        <taxon>Pseudomonadota</taxon>
        <taxon>Gammaproteobacteria</taxon>
        <taxon>Lysobacterales</taxon>
        <taxon>Rhodanobacteraceae</taxon>
        <taxon>Rhodanobacter</taxon>
    </lineage>
</organism>
<evidence type="ECO:0000256" key="2">
    <source>
        <dbReference type="RuleBase" id="RU003452"/>
    </source>
</evidence>
<keyword evidence="4" id="KW-1185">Reference proteome</keyword>
<dbReference type="Pfam" id="PF00797">
    <property type="entry name" value="Acetyltransf_2"/>
    <property type="match status" value="1"/>
</dbReference>
<name>A0ABW0JUP9_9GAMM</name>
<dbReference type="PANTHER" id="PTHR11786">
    <property type="entry name" value="N-HYDROXYARYLAMINE O-ACETYLTRANSFERASE"/>
    <property type="match status" value="1"/>
</dbReference>
<comment type="caution">
    <text evidence="3">The sequence shown here is derived from an EMBL/GenBank/DDBJ whole genome shotgun (WGS) entry which is preliminary data.</text>
</comment>
<protein>
    <submittedName>
        <fullName evidence="3">Arylamine N-acetyltransferase</fullName>
    </submittedName>
</protein>
<evidence type="ECO:0000313" key="3">
    <source>
        <dbReference type="EMBL" id="MFC5439516.1"/>
    </source>
</evidence>
<proteinExistence type="inferred from homology"/>
<dbReference type="PRINTS" id="PR01543">
    <property type="entry name" value="ANATRNSFRASE"/>
</dbReference>